<dbReference type="Pfam" id="PF00172">
    <property type="entry name" value="Zn_clus"/>
    <property type="match status" value="1"/>
</dbReference>
<dbReference type="GO" id="GO:0000976">
    <property type="term" value="F:transcription cis-regulatory region binding"/>
    <property type="evidence" value="ECO:0007669"/>
    <property type="project" value="TreeGrafter"/>
</dbReference>
<name>A0AAD9FS40_PAPLA</name>
<evidence type="ECO:0000256" key="2">
    <source>
        <dbReference type="ARBA" id="ARBA00023242"/>
    </source>
</evidence>
<feature type="region of interest" description="Disordered" evidence="3">
    <location>
        <begin position="171"/>
        <end position="191"/>
    </location>
</feature>
<dbReference type="InterPro" id="IPR021858">
    <property type="entry name" value="Fun_TF"/>
</dbReference>
<dbReference type="CDD" id="cd00067">
    <property type="entry name" value="GAL4"/>
    <property type="match status" value="1"/>
</dbReference>
<dbReference type="EMBL" id="JAODAN010000004">
    <property type="protein sequence ID" value="KAK1925216.1"/>
    <property type="molecule type" value="Genomic_DNA"/>
</dbReference>
<dbReference type="InterPro" id="IPR036864">
    <property type="entry name" value="Zn2-C6_fun-type_DNA-bd_sf"/>
</dbReference>
<dbReference type="SUPFAM" id="SSF57701">
    <property type="entry name" value="Zn2/Cys6 DNA-binding domain"/>
    <property type="match status" value="1"/>
</dbReference>
<feature type="compositionally biased region" description="Basic residues" evidence="3">
    <location>
        <begin position="17"/>
        <end position="26"/>
    </location>
</feature>
<protein>
    <submittedName>
        <fullName evidence="5">Fungal-specific transcription factor domain-containing protein</fullName>
    </submittedName>
</protein>
<dbReference type="Proteomes" id="UP001182556">
    <property type="component" value="Unassembled WGS sequence"/>
</dbReference>
<feature type="region of interest" description="Disordered" evidence="3">
    <location>
        <begin position="224"/>
        <end position="254"/>
    </location>
</feature>
<evidence type="ECO:0000259" key="4">
    <source>
        <dbReference type="PROSITE" id="PS50048"/>
    </source>
</evidence>
<dbReference type="PANTHER" id="PTHR37534:SF7">
    <property type="entry name" value="TRANSCRIPTIONAL ACTIVATOR PROTEIN UGA3"/>
    <property type="match status" value="1"/>
</dbReference>
<feature type="region of interest" description="Disordered" evidence="3">
    <location>
        <begin position="1"/>
        <end position="26"/>
    </location>
</feature>
<dbReference type="Gene3D" id="4.10.240.10">
    <property type="entry name" value="Zn(2)-C6 fungal-type DNA-binding domain"/>
    <property type="match status" value="1"/>
</dbReference>
<evidence type="ECO:0000256" key="1">
    <source>
        <dbReference type="ARBA" id="ARBA00004123"/>
    </source>
</evidence>
<evidence type="ECO:0000313" key="6">
    <source>
        <dbReference type="Proteomes" id="UP001182556"/>
    </source>
</evidence>
<feature type="domain" description="Zn(2)-C6 fungal-type" evidence="4">
    <location>
        <begin position="31"/>
        <end position="61"/>
    </location>
</feature>
<keyword evidence="6" id="KW-1185">Reference proteome</keyword>
<dbReference type="Pfam" id="PF11951">
    <property type="entry name" value="Fungal_trans_2"/>
    <property type="match status" value="1"/>
</dbReference>
<comment type="subcellular location">
    <subcellularLocation>
        <location evidence="1">Nucleus</location>
    </subcellularLocation>
</comment>
<gene>
    <name evidence="5" type="ORF">DB88DRAFT_255760</name>
</gene>
<reference evidence="5" key="1">
    <citation type="submission" date="2023-02" db="EMBL/GenBank/DDBJ databases">
        <title>Identification and recombinant expression of a fungal hydrolase from Papiliotrema laurentii that hydrolyzes apple cutin and clears colloidal polyester polyurethane.</title>
        <authorList>
            <consortium name="DOE Joint Genome Institute"/>
            <person name="Roman V.A."/>
            <person name="Bojanowski C."/>
            <person name="Crable B.R."/>
            <person name="Wagner D.N."/>
            <person name="Hung C.S."/>
            <person name="Nadeau L.J."/>
            <person name="Schratz L."/>
            <person name="Haridas S."/>
            <person name="Pangilinan J."/>
            <person name="Lipzen A."/>
            <person name="Na H."/>
            <person name="Yan M."/>
            <person name="Ng V."/>
            <person name="Grigoriev I.V."/>
            <person name="Spatafora J.W."/>
            <person name="Barlow D."/>
            <person name="Biffinger J."/>
            <person name="Kelley-Loughnane N."/>
            <person name="Varaljay V.A."/>
            <person name="Crookes-Goodson W.J."/>
        </authorList>
    </citation>
    <scope>NUCLEOTIDE SEQUENCE</scope>
    <source>
        <strain evidence="5">5307AH</strain>
    </source>
</reference>
<dbReference type="PANTHER" id="PTHR37534">
    <property type="entry name" value="TRANSCRIPTIONAL ACTIVATOR PROTEIN UGA3"/>
    <property type="match status" value="1"/>
</dbReference>
<dbReference type="SMART" id="SM00066">
    <property type="entry name" value="GAL4"/>
    <property type="match status" value="1"/>
</dbReference>
<dbReference type="GO" id="GO:0008270">
    <property type="term" value="F:zinc ion binding"/>
    <property type="evidence" value="ECO:0007669"/>
    <property type="project" value="InterPro"/>
</dbReference>
<dbReference type="PROSITE" id="PS50048">
    <property type="entry name" value="ZN2_CY6_FUNGAL_2"/>
    <property type="match status" value="1"/>
</dbReference>
<evidence type="ECO:0000313" key="5">
    <source>
        <dbReference type="EMBL" id="KAK1925216.1"/>
    </source>
</evidence>
<comment type="caution">
    <text evidence="5">The sequence shown here is derived from an EMBL/GenBank/DDBJ whole genome shotgun (WGS) entry which is preliminary data.</text>
</comment>
<feature type="compositionally biased region" description="Gly residues" evidence="3">
    <location>
        <begin position="173"/>
        <end position="185"/>
    </location>
</feature>
<dbReference type="PROSITE" id="PS00463">
    <property type="entry name" value="ZN2_CY6_FUNGAL_1"/>
    <property type="match status" value="1"/>
</dbReference>
<dbReference type="GO" id="GO:0000981">
    <property type="term" value="F:DNA-binding transcription factor activity, RNA polymerase II-specific"/>
    <property type="evidence" value="ECO:0007669"/>
    <property type="project" value="InterPro"/>
</dbReference>
<dbReference type="AlphaFoldDB" id="A0AAD9FS40"/>
<feature type="compositionally biased region" description="Low complexity" evidence="3">
    <location>
        <begin position="85"/>
        <end position="96"/>
    </location>
</feature>
<sequence>MSPTTPYDIQADGPTRHGPRKRRKVTRSKLGCLTCRRRKKLCDMEHPTCSACVRLGKECEWPDESSSSSRITPVPSHPDPPRPSPGGKQPPSSRPSLHAHHADSTTTVDDFTEIFGGIDALNHIPTPPHSSTFFPMFANNMSLDTTFDRSGIGAGMVHQQGLLGDRVGIGTSSTGGGSGVPGDNGHGANEGHWDASSILDSLFNPNLDEATLQFWTSGFLNQDNNHASSNPGPTAPIFSFSQPPPLASHHSGGLADQDNVSLSIASTTDDALLRYHLSTIVPLLSMGDSASDAFISLVDAHRADVLGQALQTALHALAARHCANKGEMQHEVLSQKKEEMARETVLAKANEWEMGVGEQWSKDDKWTLLAGLLVLVRVKECRGDVWDYETLYKSLKSLSGSLYPNKERDITLGSKEFALLEHFIHQDLFSSFALLRGPLVSSKAISILAETARSTLTPLLGISFPLLDLIKRTIDVLRRRRSLNGKTWDDDEHIDMVQAADDLQDDLRDEKKRLDALTKEHPNLSPHRFLHEALRTACLLLIRSYILTHAPSAIDIGLLVRQNLSLLETMHEQKLPGLATTHWVLFITALNCVPSKNGKNERGRVMNLYQSMIEDISFMHLTRSRRLVEEVWNRNQEGEMLVDWVDILEQWGWEMFFV</sequence>
<dbReference type="GO" id="GO:0045944">
    <property type="term" value="P:positive regulation of transcription by RNA polymerase II"/>
    <property type="evidence" value="ECO:0007669"/>
    <property type="project" value="TreeGrafter"/>
</dbReference>
<evidence type="ECO:0000256" key="3">
    <source>
        <dbReference type="SAM" id="MobiDB-lite"/>
    </source>
</evidence>
<accession>A0AAD9FS40</accession>
<dbReference type="GO" id="GO:0005634">
    <property type="term" value="C:nucleus"/>
    <property type="evidence" value="ECO:0007669"/>
    <property type="project" value="UniProtKB-SubCell"/>
</dbReference>
<feature type="compositionally biased region" description="Pro residues" evidence="3">
    <location>
        <begin position="75"/>
        <end position="84"/>
    </location>
</feature>
<organism evidence="5 6">
    <name type="scientific">Papiliotrema laurentii</name>
    <name type="common">Cryptococcus laurentii</name>
    <dbReference type="NCBI Taxonomy" id="5418"/>
    <lineage>
        <taxon>Eukaryota</taxon>
        <taxon>Fungi</taxon>
        <taxon>Dikarya</taxon>
        <taxon>Basidiomycota</taxon>
        <taxon>Agaricomycotina</taxon>
        <taxon>Tremellomycetes</taxon>
        <taxon>Tremellales</taxon>
        <taxon>Rhynchogastremaceae</taxon>
        <taxon>Papiliotrema</taxon>
    </lineage>
</organism>
<dbReference type="InterPro" id="IPR001138">
    <property type="entry name" value="Zn2Cys6_DnaBD"/>
</dbReference>
<keyword evidence="2" id="KW-0539">Nucleus</keyword>
<feature type="region of interest" description="Disordered" evidence="3">
    <location>
        <begin position="63"/>
        <end position="104"/>
    </location>
</feature>
<proteinExistence type="predicted"/>